<reference evidence="6" key="1">
    <citation type="submission" date="2015-08" db="EMBL/GenBank/DDBJ databases">
        <title>Fjat-10028 dsm 16317.</title>
        <authorList>
            <person name="Liu B."/>
            <person name="Wang J."/>
            <person name="Zhu Y."/>
            <person name="Liu G."/>
            <person name="Chen Q."/>
            <person name="Chen Z."/>
            <person name="Lan J."/>
            <person name="Che J."/>
            <person name="Ge C."/>
            <person name="Shi H."/>
            <person name="Pan Z."/>
            <person name="Liu X."/>
        </authorList>
    </citation>
    <scope>NUCLEOTIDE SEQUENCE [LARGE SCALE GENOMIC DNA]</scope>
    <source>
        <strain evidence="6">DSM 16317</strain>
    </source>
</reference>
<comment type="caution">
    <text evidence="5">The sequence shown here is derived from an EMBL/GenBank/DDBJ whole genome shotgun (WGS) entry which is preliminary data.</text>
</comment>
<dbReference type="AlphaFoldDB" id="A0A0M0LEX9"/>
<keyword evidence="2 4" id="KW-1005">Bacterial flagellum biogenesis</keyword>
<evidence type="ECO:0000256" key="3">
    <source>
        <dbReference type="ARBA" id="ARBA00022845"/>
    </source>
</evidence>
<proteinExistence type="inferred from homology"/>
<comment type="subcellular location">
    <subcellularLocation>
        <location evidence="4">Cytoplasm</location>
    </subcellularLocation>
</comment>
<keyword evidence="4" id="KW-0143">Chaperone</keyword>
<dbReference type="GO" id="GO:0005737">
    <property type="term" value="C:cytoplasm"/>
    <property type="evidence" value="ECO:0007669"/>
    <property type="project" value="UniProtKB-SubCell"/>
</dbReference>
<keyword evidence="5" id="KW-0969">Cilium</keyword>
<dbReference type="PANTHER" id="PTHR39190">
    <property type="entry name" value="FLAGELLAR ASSEMBLY FACTOR FLIW"/>
    <property type="match status" value="1"/>
</dbReference>
<dbReference type="Proteomes" id="UP000036867">
    <property type="component" value="Unassembled WGS sequence"/>
</dbReference>
<evidence type="ECO:0000256" key="4">
    <source>
        <dbReference type="HAMAP-Rule" id="MF_01185"/>
    </source>
</evidence>
<keyword evidence="5" id="KW-0282">Flagellum</keyword>
<dbReference type="EMBL" id="LILB01000005">
    <property type="protein sequence ID" value="KOO49609.1"/>
    <property type="molecule type" value="Genomic_DNA"/>
</dbReference>
<dbReference type="InterPro" id="IPR024046">
    <property type="entry name" value="Flagellar_assmbl_FliW_dom_sf"/>
</dbReference>
<comment type="similarity">
    <text evidence="4">Belongs to the FliW family.</text>
</comment>
<protein>
    <recommendedName>
        <fullName evidence="4">Flagellar assembly factor FliW</fullName>
    </recommendedName>
</protein>
<dbReference type="Gene3D" id="2.30.290.10">
    <property type="entry name" value="BH3618-like"/>
    <property type="match status" value="1"/>
</dbReference>
<keyword evidence="5" id="KW-0966">Cell projection</keyword>
<keyword evidence="6" id="KW-1185">Reference proteome</keyword>
<dbReference type="GO" id="GO:0006417">
    <property type="term" value="P:regulation of translation"/>
    <property type="evidence" value="ECO:0007669"/>
    <property type="project" value="UniProtKB-KW"/>
</dbReference>
<dbReference type="Pfam" id="PF02623">
    <property type="entry name" value="FliW"/>
    <property type="match status" value="1"/>
</dbReference>
<keyword evidence="3 4" id="KW-0810">Translation regulation</keyword>
<gene>
    <name evidence="4" type="primary">fliW</name>
    <name evidence="5" type="ORF">AMD00_14820</name>
</gene>
<dbReference type="GeneID" id="301137371"/>
<evidence type="ECO:0000256" key="1">
    <source>
        <dbReference type="ARBA" id="ARBA00022490"/>
    </source>
</evidence>
<comment type="function">
    <text evidence="4">Acts as an anti-CsrA protein, binds CsrA and prevents it from repressing translation of its target genes, one of which is flagellin. Binds to flagellin and participates in the assembly of the flagellum.</text>
</comment>
<dbReference type="GO" id="GO:0044780">
    <property type="term" value="P:bacterial-type flagellum assembly"/>
    <property type="evidence" value="ECO:0007669"/>
    <property type="project" value="UniProtKB-UniRule"/>
</dbReference>
<keyword evidence="1 4" id="KW-0963">Cytoplasm</keyword>
<dbReference type="PANTHER" id="PTHR39190:SF1">
    <property type="entry name" value="FLAGELLAR ASSEMBLY FACTOR FLIW"/>
    <property type="match status" value="1"/>
</dbReference>
<evidence type="ECO:0000256" key="2">
    <source>
        <dbReference type="ARBA" id="ARBA00022795"/>
    </source>
</evidence>
<name>A0A0M0LEX9_9BACL</name>
<organism evidence="5 6">
    <name type="scientific">Viridibacillus arvi</name>
    <dbReference type="NCBI Taxonomy" id="263475"/>
    <lineage>
        <taxon>Bacteria</taxon>
        <taxon>Bacillati</taxon>
        <taxon>Bacillota</taxon>
        <taxon>Bacilli</taxon>
        <taxon>Bacillales</taxon>
        <taxon>Caryophanaceae</taxon>
        <taxon>Viridibacillus</taxon>
    </lineage>
</organism>
<dbReference type="HAMAP" id="MF_01185">
    <property type="entry name" value="FliW"/>
    <property type="match status" value="1"/>
</dbReference>
<evidence type="ECO:0000313" key="6">
    <source>
        <dbReference type="Proteomes" id="UP000036867"/>
    </source>
</evidence>
<dbReference type="OrthoDB" id="9801235at2"/>
<evidence type="ECO:0000313" key="5">
    <source>
        <dbReference type="EMBL" id="KOO49609.1"/>
    </source>
</evidence>
<dbReference type="InterPro" id="IPR003775">
    <property type="entry name" value="Flagellar_assembly_factor_FliW"/>
</dbReference>
<comment type="subunit">
    <text evidence="4">Interacts with translational regulator CsrA and flagellin(s).</text>
</comment>
<dbReference type="SUPFAM" id="SSF141457">
    <property type="entry name" value="BH3618-like"/>
    <property type="match status" value="1"/>
</dbReference>
<dbReference type="STRING" id="263475.AMD00_14820"/>
<dbReference type="NCBIfam" id="NF009793">
    <property type="entry name" value="PRK13285.1-1"/>
    <property type="match status" value="1"/>
</dbReference>
<sequence>MKIETKFLGSVEIEEESILTFEEGIPGFEKSTKFVLLPLEKESPFVILQSIQQVEVGFVVAFPFLFKKDYAFDISKSDKKAIQVKSETDIITYSIVTLKDPFEDSTLNLLAPVLINIKEKLGKQIVLNDNEKYALRYPIGELEGSVK</sequence>
<accession>A0A0M0LEX9</accession>
<dbReference type="RefSeq" id="WP_053417779.1">
    <property type="nucleotide sequence ID" value="NZ_LILB01000005.1"/>
</dbReference>